<keyword evidence="1" id="KW-0472">Membrane</keyword>
<reference evidence="2" key="1">
    <citation type="journal article" date="2014" name="Front. Microbiol.">
        <title>High frequency of phylogenetically diverse reductive dehalogenase-homologous genes in deep subseafloor sedimentary metagenomes.</title>
        <authorList>
            <person name="Kawai M."/>
            <person name="Futagami T."/>
            <person name="Toyoda A."/>
            <person name="Takaki Y."/>
            <person name="Nishi S."/>
            <person name="Hori S."/>
            <person name="Arai W."/>
            <person name="Tsubouchi T."/>
            <person name="Morono Y."/>
            <person name="Uchiyama I."/>
            <person name="Ito T."/>
            <person name="Fujiyama A."/>
            <person name="Inagaki F."/>
            <person name="Takami H."/>
        </authorList>
    </citation>
    <scope>NUCLEOTIDE SEQUENCE</scope>
    <source>
        <strain evidence="2">Expedition CK06-06</strain>
    </source>
</reference>
<organism evidence="2">
    <name type="scientific">marine sediment metagenome</name>
    <dbReference type="NCBI Taxonomy" id="412755"/>
    <lineage>
        <taxon>unclassified sequences</taxon>
        <taxon>metagenomes</taxon>
        <taxon>ecological metagenomes</taxon>
    </lineage>
</organism>
<feature type="transmembrane region" description="Helical" evidence="1">
    <location>
        <begin position="12"/>
        <end position="32"/>
    </location>
</feature>
<feature type="transmembrane region" description="Helical" evidence="1">
    <location>
        <begin position="83"/>
        <end position="102"/>
    </location>
</feature>
<sequence>MILKDLKFGKKYLAITITVILLIIPIFFGIYIDFLVASEITLEVMLFLLIGFAILLGLGKLMEFLMYGETSKELMKQHDVVNALLNRTGINGLLVFFPLTMIMEELIFRYYLMGLLLNQFMIGSILAITI</sequence>
<dbReference type="EMBL" id="BART01032399">
    <property type="protein sequence ID" value="GAH10523.1"/>
    <property type="molecule type" value="Genomic_DNA"/>
</dbReference>
<keyword evidence="1" id="KW-0812">Transmembrane</keyword>
<evidence type="ECO:0008006" key="3">
    <source>
        <dbReference type="Google" id="ProtNLM"/>
    </source>
</evidence>
<protein>
    <recommendedName>
        <fullName evidence="3">CPBP family intramembrane metalloprotease</fullName>
    </recommendedName>
</protein>
<feature type="non-terminal residue" evidence="2">
    <location>
        <position position="130"/>
    </location>
</feature>
<accession>X1EPG2</accession>
<dbReference type="AlphaFoldDB" id="X1EPG2"/>
<feature type="transmembrane region" description="Helical" evidence="1">
    <location>
        <begin position="108"/>
        <end position="128"/>
    </location>
</feature>
<comment type="caution">
    <text evidence="2">The sequence shown here is derived from an EMBL/GenBank/DDBJ whole genome shotgun (WGS) entry which is preliminary data.</text>
</comment>
<proteinExistence type="predicted"/>
<name>X1EPG2_9ZZZZ</name>
<gene>
    <name evidence="2" type="ORF">S01H4_55999</name>
</gene>
<evidence type="ECO:0000256" key="1">
    <source>
        <dbReference type="SAM" id="Phobius"/>
    </source>
</evidence>
<feature type="transmembrane region" description="Helical" evidence="1">
    <location>
        <begin position="44"/>
        <end position="62"/>
    </location>
</feature>
<evidence type="ECO:0000313" key="2">
    <source>
        <dbReference type="EMBL" id="GAH10523.1"/>
    </source>
</evidence>
<keyword evidence="1" id="KW-1133">Transmembrane helix</keyword>